<comment type="caution">
    <text evidence="3">The sequence shown here is derived from an EMBL/GenBank/DDBJ whole genome shotgun (WGS) entry which is preliminary data.</text>
</comment>
<reference evidence="3 4" key="1">
    <citation type="submission" date="2019-12" db="EMBL/GenBank/DDBJ databases">
        <title>Snethiella sp. nov. sp. isolated from sea sand.</title>
        <authorList>
            <person name="Kim J."/>
            <person name="Jeong S.E."/>
            <person name="Jung H.S."/>
            <person name="Jeon C.O."/>
        </authorList>
    </citation>
    <scope>NUCLEOTIDE SEQUENCE [LARGE SCALE GENOMIC DNA]</scope>
    <source>
        <strain evidence="3 4">DP05</strain>
    </source>
</reference>
<protein>
    <submittedName>
        <fullName evidence="3">Glycosyltransferase</fullName>
    </submittedName>
</protein>
<dbReference type="PANTHER" id="PTHR12526">
    <property type="entry name" value="GLYCOSYLTRANSFERASE"/>
    <property type="match status" value="1"/>
</dbReference>
<dbReference type="InterPro" id="IPR028098">
    <property type="entry name" value="Glyco_trans_4-like_N"/>
</dbReference>
<evidence type="ECO:0000313" key="4">
    <source>
        <dbReference type="Proteomes" id="UP000476030"/>
    </source>
</evidence>
<keyword evidence="3" id="KW-0808">Transferase</keyword>
<dbReference type="Pfam" id="PF13439">
    <property type="entry name" value="Glyco_transf_4"/>
    <property type="match status" value="1"/>
</dbReference>
<dbReference type="Proteomes" id="UP000476030">
    <property type="component" value="Unassembled WGS sequence"/>
</dbReference>
<feature type="domain" description="Glycosyl transferase family 1" evidence="1">
    <location>
        <begin position="199"/>
        <end position="365"/>
    </location>
</feature>
<organism evidence="3 4">
    <name type="scientific">Sneathiella litorea</name>
    <dbReference type="NCBI Taxonomy" id="2606216"/>
    <lineage>
        <taxon>Bacteria</taxon>
        <taxon>Pseudomonadati</taxon>
        <taxon>Pseudomonadota</taxon>
        <taxon>Alphaproteobacteria</taxon>
        <taxon>Sneathiellales</taxon>
        <taxon>Sneathiellaceae</taxon>
        <taxon>Sneathiella</taxon>
    </lineage>
</organism>
<dbReference type="SUPFAM" id="SSF53756">
    <property type="entry name" value="UDP-Glycosyltransferase/glycogen phosphorylase"/>
    <property type="match status" value="1"/>
</dbReference>
<evidence type="ECO:0000259" key="2">
    <source>
        <dbReference type="Pfam" id="PF13439"/>
    </source>
</evidence>
<dbReference type="GO" id="GO:0016757">
    <property type="term" value="F:glycosyltransferase activity"/>
    <property type="evidence" value="ECO:0007669"/>
    <property type="project" value="InterPro"/>
</dbReference>
<evidence type="ECO:0000313" key="3">
    <source>
        <dbReference type="EMBL" id="MZR32397.1"/>
    </source>
</evidence>
<dbReference type="Pfam" id="PF00534">
    <property type="entry name" value="Glycos_transf_1"/>
    <property type="match status" value="1"/>
</dbReference>
<dbReference type="InterPro" id="IPR001296">
    <property type="entry name" value="Glyco_trans_1"/>
</dbReference>
<dbReference type="AlphaFoldDB" id="A0A6L8WE05"/>
<sequence>MITHEIPANNTIRLAMLVTRMDIGGVPDHIMTLLDGFGRNIDVTLITDSIHADHLADIENSGVKVHLLQMKRLVSVKSDLKALKNLRRILKDGQFNILHTHMSKAALLGAIVGTFSRDIIVVNTAHNLGFIAIPQYWKKAVFWAYDKIISALGFDAIITVSQMVANKIIRAKVAPGNRVHVITNGIRLQEFKASAKKETEFRREILGNAEGVIIVCVARLVWFKGIDTLINAFSRVLKEHPSARLAIIGDGELRDTLMAQTRQLGIEEFIHFCGERRDIPAILSASDLFVLSSVSEGLPISLLEAMAAQLPIVATDVGGISELILHGDTGYLVPARDPVKLAKNISDLLSDPNARRTLGKAGYNRLCTEFTQDAMVMRTEALYQQLLEGTTGEFVNV</sequence>
<name>A0A6L8WE05_9PROT</name>
<keyword evidence="4" id="KW-1185">Reference proteome</keyword>
<dbReference type="RefSeq" id="WP_161317089.1">
    <property type="nucleotide sequence ID" value="NZ_WTUW01000009.1"/>
</dbReference>
<feature type="domain" description="Glycosyltransferase subfamily 4-like N-terminal" evidence="2">
    <location>
        <begin position="23"/>
        <end position="189"/>
    </location>
</feature>
<dbReference type="EMBL" id="WTUW01000009">
    <property type="protein sequence ID" value="MZR32397.1"/>
    <property type="molecule type" value="Genomic_DNA"/>
</dbReference>
<gene>
    <name evidence="3" type="ORF">GQE98_17285</name>
</gene>
<evidence type="ECO:0000259" key="1">
    <source>
        <dbReference type="Pfam" id="PF00534"/>
    </source>
</evidence>
<dbReference type="CDD" id="cd03808">
    <property type="entry name" value="GT4_CapM-like"/>
    <property type="match status" value="1"/>
</dbReference>
<accession>A0A6L8WE05</accession>
<dbReference type="Gene3D" id="3.40.50.2000">
    <property type="entry name" value="Glycogen Phosphorylase B"/>
    <property type="match status" value="2"/>
</dbReference>
<dbReference type="PANTHER" id="PTHR12526:SF636">
    <property type="entry name" value="BLL3647 PROTEIN"/>
    <property type="match status" value="1"/>
</dbReference>
<proteinExistence type="predicted"/>